<evidence type="ECO:0000256" key="1">
    <source>
        <dbReference type="SAM" id="Phobius"/>
    </source>
</evidence>
<dbReference type="Pfam" id="PF07155">
    <property type="entry name" value="ECF-ribofla_trS"/>
    <property type="match status" value="1"/>
</dbReference>
<dbReference type="PANTHER" id="PTHR37815:SF3">
    <property type="entry name" value="UPF0397 PROTEIN SPR0429"/>
    <property type="match status" value="1"/>
</dbReference>
<keyword evidence="1" id="KW-1133">Transmembrane helix</keyword>
<feature type="transmembrane region" description="Helical" evidence="1">
    <location>
        <begin position="85"/>
        <end position="110"/>
    </location>
</feature>
<keyword evidence="1" id="KW-0812">Transmembrane</keyword>
<dbReference type="EMBL" id="VSSQ01068692">
    <property type="protein sequence ID" value="MPN20835.1"/>
    <property type="molecule type" value="Genomic_DNA"/>
</dbReference>
<dbReference type="AlphaFoldDB" id="A0A645G2H6"/>
<dbReference type="Gene3D" id="1.10.1760.20">
    <property type="match status" value="1"/>
</dbReference>
<reference evidence="2" key="1">
    <citation type="submission" date="2019-08" db="EMBL/GenBank/DDBJ databases">
        <authorList>
            <person name="Kucharzyk K."/>
            <person name="Murdoch R.W."/>
            <person name="Higgins S."/>
            <person name="Loffler F."/>
        </authorList>
    </citation>
    <scope>NUCLEOTIDE SEQUENCE</scope>
</reference>
<protein>
    <recommendedName>
        <fullName evidence="3">Thiamine transporter HmpT</fullName>
    </recommendedName>
</protein>
<sequence length="156" mass="16758">MTMKIPTVIGYTHLGDGFVFVAAVMFGKRKGALAAALGMTLADILGGYAIWAPFTFVIKAVMAYIAATIAYRNNYNGDNVKNNTFAFAVAGAWMVLAYYLANAVIVRFVYVESASFYESLVLALADIPANTMQIIVGIVIALLLIKGVKGKGVFNR</sequence>
<organism evidence="2">
    <name type="scientific">bioreactor metagenome</name>
    <dbReference type="NCBI Taxonomy" id="1076179"/>
    <lineage>
        <taxon>unclassified sequences</taxon>
        <taxon>metagenomes</taxon>
        <taxon>ecological metagenomes</taxon>
    </lineage>
</organism>
<keyword evidence="1" id="KW-0472">Membrane</keyword>
<dbReference type="GO" id="GO:0016020">
    <property type="term" value="C:membrane"/>
    <property type="evidence" value="ECO:0007669"/>
    <property type="project" value="InterPro"/>
</dbReference>
<name>A0A645G2H6_9ZZZZ</name>
<dbReference type="InterPro" id="IPR009825">
    <property type="entry name" value="ECF_substrate-spec-like"/>
</dbReference>
<gene>
    <name evidence="2" type="ORF">SDC9_168214</name>
</gene>
<proteinExistence type="predicted"/>
<accession>A0A645G2H6</accession>
<evidence type="ECO:0000313" key="2">
    <source>
        <dbReference type="EMBL" id="MPN20835.1"/>
    </source>
</evidence>
<feature type="transmembrane region" description="Helical" evidence="1">
    <location>
        <begin position="130"/>
        <end position="148"/>
    </location>
</feature>
<feature type="transmembrane region" description="Helical" evidence="1">
    <location>
        <begin position="6"/>
        <end position="26"/>
    </location>
</feature>
<feature type="transmembrane region" description="Helical" evidence="1">
    <location>
        <begin position="56"/>
        <end position="73"/>
    </location>
</feature>
<evidence type="ECO:0008006" key="3">
    <source>
        <dbReference type="Google" id="ProtNLM"/>
    </source>
</evidence>
<comment type="caution">
    <text evidence="2">The sequence shown here is derived from an EMBL/GenBank/DDBJ whole genome shotgun (WGS) entry which is preliminary data.</text>
</comment>
<dbReference type="PANTHER" id="PTHR37815">
    <property type="entry name" value="UPF0397 PROTEIN BC_2624-RELATED"/>
    <property type="match status" value="1"/>
</dbReference>